<evidence type="ECO:0000313" key="1">
    <source>
        <dbReference type="EMBL" id="PJK29423.1"/>
    </source>
</evidence>
<proteinExistence type="predicted"/>
<comment type="caution">
    <text evidence="1">The sequence shown here is derived from an EMBL/GenBank/DDBJ whole genome shotgun (WGS) entry which is preliminary data.</text>
</comment>
<dbReference type="RefSeq" id="WP_109792035.1">
    <property type="nucleotide sequence ID" value="NZ_PHIG01000033.1"/>
</dbReference>
<name>A0A2M9G144_9PROT</name>
<dbReference type="EMBL" id="PHIG01000033">
    <property type="protein sequence ID" value="PJK29423.1"/>
    <property type="molecule type" value="Genomic_DNA"/>
</dbReference>
<protein>
    <submittedName>
        <fullName evidence="1">Uncharacterized protein</fullName>
    </submittedName>
</protein>
<keyword evidence="2" id="KW-1185">Reference proteome</keyword>
<evidence type="ECO:0000313" key="2">
    <source>
        <dbReference type="Proteomes" id="UP000229498"/>
    </source>
</evidence>
<dbReference type="AlphaFoldDB" id="A0A2M9G144"/>
<gene>
    <name evidence="1" type="ORF">CVT23_12545</name>
</gene>
<sequence length="87" mass="9671">MDLADLLEERARLSAQRMAILEAMAPPVAASDLDADGREELRIAVEQALDDAFFPLADPIEAEIEERRASRAVRNLRADLIDLAARR</sequence>
<reference evidence="1 2" key="1">
    <citation type="submission" date="2017-11" db="EMBL/GenBank/DDBJ databases">
        <title>Draft genome sequence of Rhizobiales bacterium SY3-13.</title>
        <authorList>
            <person name="Sun C."/>
        </authorList>
    </citation>
    <scope>NUCLEOTIDE SEQUENCE [LARGE SCALE GENOMIC DNA]</scope>
    <source>
        <strain evidence="1 2">SY3-13</strain>
    </source>
</reference>
<accession>A0A2M9G144</accession>
<dbReference type="Proteomes" id="UP000229498">
    <property type="component" value="Unassembled WGS sequence"/>
</dbReference>
<organism evidence="1 2">
    <name type="scientific">Minwuia thermotolerans</name>
    <dbReference type="NCBI Taxonomy" id="2056226"/>
    <lineage>
        <taxon>Bacteria</taxon>
        <taxon>Pseudomonadati</taxon>
        <taxon>Pseudomonadota</taxon>
        <taxon>Alphaproteobacteria</taxon>
        <taxon>Minwuiales</taxon>
        <taxon>Minwuiaceae</taxon>
        <taxon>Minwuia</taxon>
    </lineage>
</organism>